<feature type="region of interest" description="Disordered" evidence="3">
    <location>
        <begin position="39"/>
        <end position="63"/>
    </location>
</feature>
<dbReference type="PANTHER" id="PTHR48207:SF3">
    <property type="entry name" value="SUCCINATE--HYDROXYMETHYLGLUTARATE COA-TRANSFERASE"/>
    <property type="match status" value="1"/>
</dbReference>
<comment type="similarity">
    <text evidence="1">Belongs to the CoA-transferase III family.</text>
</comment>
<dbReference type="InterPro" id="IPR003673">
    <property type="entry name" value="CoA-Trfase_fam_III"/>
</dbReference>
<dbReference type="Gene3D" id="3.30.1540.10">
    <property type="entry name" value="formyl-coa transferase, domain 3"/>
    <property type="match status" value="1"/>
</dbReference>
<keyword evidence="2" id="KW-0808">Transferase</keyword>
<dbReference type="AlphaFoldDB" id="A0A8H7TIL8"/>
<gene>
    <name evidence="5" type="ORF">IFR04_007303</name>
</gene>
<dbReference type="Pfam" id="PF02515">
    <property type="entry name" value="CoA_transf_3"/>
    <property type="match status" value="1"/>
</dbReference>
<dbReference type="SUPFAM" id="SSF89796">
    <property type="entry name" value="CoA-transferase family III (CaiB/BaiF)"/>
    <property type="match status" value="1"/>
</dbReference>
<dbReference type="InterPro" id="IPR029058">
    <property type="entry name" value="AB_hydrolase_fold"/>
</dbReference>
<reference evidence="5" key="1">
    <citation type="submission" date="2021-02" db="EMBL/GenBank/DDBJ databases">
        <title>Genome sequence Cadophora malorum strain M34.</title>
        <authorList>
            <person name="Stefanovic E."/>
            <person name="Vu D."/>
            <person name="Scully C."/>
            <person name="Dijksterhuis J."/>
            <person name="Roader J."/>
            <person name="Houbraken J."/>
        </authorList>
    </citation>
    <scope>NUCLEOTIDE SEQUENCE</scope>
    <source>
        <strain evidence="5">M34</strain>
    </source>
</reference>
<name>A0A8H7TIL8_9HELO</name>
<comment type="caution">
    <text evidence="5">The sequence shown here is derived from an EMBL/GenBank/DDBJ whole genome shotgun (WGS) entry which is preliminary data.</text>
</comment>
<dbReference type="Proteomes" id="UP000664132">
    <property type="component" value="Unassembled WGS sequence"/>
</dbReference>
<sequence length="1021" mass="113528">MALNHPTLGQMRGRISDDGKTVQYRGLKYARLPGRWQDPVLLNEPSSGNEDGKEFDATRHGPSCPQHPGGHAFDLSLVGNVALENENTETDELGCLNLVVTVPKGVDAEDGLPVFVWVHGGGFSIGSSCWPQYDLERLVKTSIEIGKPVIGVSINYRLGIFGFLASDELGLRGNYALKDQACAFRWVQKNIAGFGGNPKRITAAGESAGGICISTLLLVNTPPLFNQAIIMSGESTLRKPRRMKWQNSHCAANFKFLGLEKLTPKERSRAMYEMSVDEIVKRLPMFQNWSPCLDGKYIPEEVNLGMLSEKGGAAGRPKWCEKILIGDVAQDGTVLKARIMDNPDIMAKLHDSLAASCTAEESKRFLDSYGLSKNITPEKQYSGLQQLSSDLRFYFPVLKTVEGWKREKCFRYHFHQVSEHAPTHFQARPRSIFVDESQRNPLEGTFRGLASHELDVAYLLQNFPELNAGHERLGKEMAAVWINFTYGQGWDRQKGEKEVLVIGPDEKLSWSSVKGYDDKFREGRGKMLLEMRWEKISVFAGDRKVEMWGPALLMKIIDHDAAKHDQNMPRRSNLPPGSTPKFLDETDIFFFFLAPRLTNIAAFGNEDIGFDEGFGWGEYFHALGKSRRQKLITCDSHIARRYWEILEVLKIEHPTRGDDTRQWGPPYAPHLDGSSGPGESAYYLSVNRNKKSIGVSFKEEKGAALIRDLALKADVFVENYLPGTLKKYGLDFKTLSEANPKLIYASVTGYGQTGPYSNRAGYDVMVEAEMGLMHITGTRDGPPVKVGCAVTDLTTGLYTANSIMAALLGRAKTGEGQHLDVCLSDCQVATLSNMAESVLISGKRDTGRWGTSHPSVVPYRSFKTSDGDILFGGGTDRLFGILCEGLGKPEWINDERFAVNSSRVANRNLLEPWIEEITMSKSTQEWLEIFDGTGLPYAKVNDLMDTLTHEHVLARGMVKEIDHPTCGTIKLINTPVKYSYSTPGIRTPPPTLGQHTDEVLMDVLSFSKEEIKELRGEGVVG</sequence>
<evidence type="ECO:0000259" key="4">
    <source>
        <dbReference type="Pfam" id="PF00135"/>
    </source>
</evidence>
<dbReference type="PANTHER" id="PTHR48207">
    <property type="entry name" value="SUCCINATE--HYDROXYMETHYLGLUTARATE COA-TRANSFERASE"/>
    <property type="match status" value="1"/>
</dbReference>
<dbReference type="GO" id="GO:0005739">
    <property type="term" value="C:mitochondrion"/>
    <property type="evidence" value="ECO:0007669"/>
    <property type="project" value="TreeGrafter"/>
</dbReference>
<dbReference type="InterPro" id="IPR050483">
    <property type="entry name" value="CoA-transferase_III_domain"/>
</dbReference>
<accession>A0A8H7TIL8</accession>
<dbReference type="Pfam" id="PF00135">
    <property type="entry name" value="COesterase"/>
    <property type="match status" value="1"/>
</dbReference>
<evidence type="ECO:0000313" key="5">
    <source>
        <dbReference type="EMBL" id="KAG4419601.1"/>
    </source>
</evidence>
<dbReference type="OrthoDB" id="3200163at2759"/>
<feature type="domain" description="Carboxylesterase type B" evidence="4">
    <location>
        <begin position="8"/>
        <end position="485"/>
    </location>
</feature>
<organism evidence="5 6">
    <name type="scientific">Cadophora malorum</name>
    <dbReference type="NCBI Taxonomy" id="108018"/>
    <lineage>
        <taxon>Eukaryota</taxon>
        <taxon>Fungi</taxon>
        <taxon>Dikarya</taxon>
        <taxon>Ascomycota</taxon>
        <taxon>Pezizomycotina</taxon>
        <taxon>Leotiomycetes</taxon>
        <taxon>Helotiales</taxon>
        <taxon>Ploettnerulaceae</taxon>
        <taxon>Cadophora</taxon>
    </lineage>
</organism>
<dbReference type="GO" id="GO:0047369">
    <property type="term" value="F:succinate-hydroxymethylglutarate CoA-transferase activity"/>
    <property type="evidence" value="ECO:0007669"/>
    <property type="project" value="TreeGrafter"/>
</dbReference>
<dbReference type="Gene3D" id="3.40.50.10540">
    <property type="entry name" value="Crotonobetainyl-coa:carnitine coa-transferase, domain 1"/>
    <property type="match status" value="1"/>
</dbReference>
<evidence type="ECO:0000313" key="6">
    <source>
        <dbReference type="Proteomes" id="UP000664132"/>
    </source>
</evidence>
<dbReference type="EMBL" id="JAFJYH010000102">
    <property type="protein sequence ID" value="KAG4419601.1"/>
    <property type="molecule type" value="Genomic_DNA"/>
</dbReference>
<evidence type="ECO:0000256" key="2">
    <source>
        <dbReference type="ARBA" id="ARBA00022679"/>
    </source>
</evidence>
<dbReference type="Gene3D" id="3.40.50.1820">
    <property type="entry name" value="alpha/beta hydrolase"/>
    <property type="match status" value="1"/>
</dbReference>
<dbReference type="SUPFAM" id="SSF53474">
    <property type="entry name" value="alpha/beta-Hydrolases"/>
    <property type="match status" value="1"/>
</dbReference>
<dbReference type="InterPro" id="IPR002018">
    <property type="entry name" value="CarbesteraseB"/>
</dbReference>
<dbReference type="InterPro" id="IPR044855">
    <property type="entry name" value="CoA-Trfase_III_dom3_sf"/>
</dbReference>
<feature type="compositionally biased region" description="Basic and acidic residues" evidence="3">
    <location>
        <begin position="50"/>
        <end position="59"/>
    </location>
</feature>
<proteinExistence type="inferred from homology"/>
<dbReference type="InterPro" id="IPR023606">
    <property type="entry name" value="CoA-Trfase_III_dom_1_sf"/>
</dbReference>
<protein>
    <recommendedName>
        <fullName evidence="4">Carboxylesterase type B domain-containing protein</fullName>
    </recommendedName>
</protein>
<evidence type="ECO:0000256" key="1">
    <source>
        <dbReference type="ARBA" id="ARBA00008383"/>
    </source>
</evidence>
<keyword evidence="6" id="KW-1185">Reference proteome</keyword>
<evidence type="ECO:0000256" key="3">
    <source>
        <dbReference type="SAM" id="MobiDB-lite"/>
    </source>
</evidence>